<comment type="caution">
    <text evidence="1">The sequence shown here is derived from an EMBL/GenBank/DDBJ whole genome shotgun (WGS) entry which is preliminary data.</text>
</comment>
<keyword evidence="1" id="KW-0418">Kinase</keyword>
<dbReference type="Proteomes" id="UP000325315">
    <property type="component" value="Unassembled WGS sequence"/>
</dbReference>
<sequence>MFKQLGLGEPKPNRMNIQLADISIRYHRGIIEDVFVKVDKFIFPVDFVILDMDEDIEVPMISGRPFLAIARIVINVGSGELVLNIGDEKVSCQARDFVRVHKERDDTRYVLGRVDTGLIFTYIFITHGLGDSTRLRAFGSKINEKRAKIRASYKSHIGWTIPHDHVENHVDFANCTPNIRKTRFFGFFEHSETYI</sequence>
<accession>A0A5B6X021</accession>
<protein>
    <submittedName>
        <fullName evidence="1">Protein kinase 2B, chloroplastic-like</fullName>
    </submittedName>
</protein>
<dbReference type="AlphaFoldDB" id="A0A5B6X021"/>
<dbReference type="PANTHER" id="PTHR33067">
    <property type="entry name" value="RNA-DIRECTED DNA POLYMERASE-RELATED"/>
    <property type="match status" value="1"/>
</dbReference>
<evidence type="ECO:0000313" key="1">
    <source>
        <dbReference type="EMBL" id="KAA3486624.1"/>
    </source>
</evidence>
<gene>
    <name evidence="1" type="ORF">EPI10_030512</name>
</gene>
<keyword evidence="1" id="KW-0808">Transferase</keyword>
<organism evidence="1 2">
    <name type="scientific">Gossypium australe</name>
    <dbReference type="NCBI Taxonomy" id="47621"/>
    <lineage>
        <taxon>Eukaryota</taxon>
        <taxon>Viridiplantae</taxon>
        <taxon>Streptophyta</taxon>
        <taxon>Embryophyta</taxon>
        <taxon>Tracheophyta</taxon>
        <taxon>Spermatophyta</taxon>
        <taxon>Magnoliopsida</taxon>
        <taxon>eudicotyledons</taxon>
        <taxon>Gunneridae</taxon>
        <taxon>Pentapetalae</taxon>
        <taxon>rosids</taxon>
        <taxon>malvids</taxon>
        <taxon>Malvales</taxon>
        <taxon>Malvaceae</taxon>
        <taxon>Malvoideae</taxon>
        <taxon>Gossypium</taxon>
    </lineage>
</organism>
<dbReference type="GO" id="GO:0016301">
    <property type="term" value="F:kinase activity"/>
    <property type="evidence" value="ECO:0007669"/>
    <property type="project" value="UniProtKB-KW"/>
</dbReference>
<evidence type="ECO:0000313" key="2">
    <source>
        <dbReference type="Proteomes" id="UP000325315"/>
    </source>
</evidence>
<dbReference type="OrthoDB" id="1306327at2759"/>
<dbReference type="PANTHER" id="PTHR33067:SF35">
    <property type="entry name" value="ASPARTIC PEPTIDASE DDI1-TYPE DOMAIN-CONTAINING PROTEIN"/>
    <property type="match status" value="1"/>
</dbReference>
<dbReference type="EMBL" id="SMMG02000001">
    <property type="protein sequence ID" value="KAA3486624.1"/>
    <property type="molecule type" value="Genomic_DNA"/>
</dbReference>
<dbReference type="InterPro" id="IPR021109">
    <property type="entry name" value="Peptidase_aspartic_dom_sf"/>
</dbReference>
<reference evidence="2" key="1">
    <citation type="journal article" date="2019" name="Plant Biotechnol. J.">
        <title>Genome sequencing of the Australian wild diploid species Gossypium australe highlights disease resistance and delayed gland morphogenesis.</title>
        <authorList>
            <person name="Cai Y."/>
            <person name="Cai X."/>
            <person name="Wang Q."/>
            <person name="Wang P."/>
            <person name="Zhang Y."/>
            <person name="Cai C."/>
            <person name="Xu Y."/>
            <person name="Wang K."/>
            <person name="Zhou Z."/>
            <person name="Wang C."/>
            <person name="Geng S."/>
            <person name="Li B."/>
            <person name="Dong Q."/>
            <person name="Hou Y."/>
            <person name="Wang H."/>
            <person name="Ai P."/>
            <person name="Liu Z."/>
            <person name="Yi F."/>
            <person name="Sun M."/>
            <person name="An G."/>
            <person name="Cheng J."/>
            <person name="Zhang Y."/>
            <person name="Shi Q."/>
            <person name="Xie Y."/>
            <person name="Shi X."/>
            <person name="Chang Y."/>
            <person name="Huang F."/>
            <person name="Chen Y."/>
            <person name="Hong S."/>
            <person name="Mi L."/>
            <person name="Sun Q."/>
            <person name="Zhang L."/>
            <person name="Zhou B."/>
            <person name="Peng R."/>
            <person name="Zhang X."/>
            <person name="Liu F."/>
        </authorList>
    </citation>
    <scope>NUCLEOTIDE SEQUENCE [LARGE SCALE GENOMIC DNA]</scope>
    <source>
        <strain evidence="2">cv. PA1801</strain>
    </source>
</reference>
<dbReference type="Gene3D" id="2.40.70.10">
    <property type="entry name" value="Acid Proteases"/>
    <property type="match status" value="1"/>
</dbReference>
<proteinExistence type="predicted"/>
<name>A0A5B6X021_9ROSI</name>
<keyword evidence="2" id="KW-1185">Reference proteome</keyword>